<evidence type="ECO:0000313" key="3">
    <source>
        <dbReference type="Proteomes" id="UP000054387"/>
    </source>
</evidence>
<accession>A0A0W1R581</accession>
<gene>
    <name evidence="2" type="ORF">AUR64_17395</name>
</gene>
<feature type="region of interest" description="Disordered" evidence="1">
    <location>
        <begin position="41"/>
        <end position="67"/>
    </location>
</feature>
<proteinExistence type="predicted"/>
<dbReference type="STRING" id="1514971.AUR64_17395"/>
<dbReference type="Proteomes" id="UP000054387">
    <property type="component" value="Unassembled WGS sequence"/>
</dbReference>
<sequence length="67" mass="7721">MSECPFEAAGWTHEMAARILRINQREREMLFGDDDSVCFPARPNEDWESSRDGDDPFEFPARPGDSE</sequence>
<organism evidence="2 3">
    <name type="scientific">Haloprofundus marisrubri</name>
    <dbReference type="NCBI Taxonomy" id="1514971"/>
    <lineage>
        <taxon>Archaea</taxon>
        <taxon>Methanobacteriati</taxon>
        <taxon>Methanobacteriota</taxon>
        <taxon>Stenosarchaea group</taxon>
        <taxon>Halobacteria</taxon>
        <taxon>Halobacteriales</taxon>
        <taxon>Haloferacaceae</taxon>
        <taxon>Haloprofundus</taxon>
    </lineage>
</organism>
<name>A0A0W1R581_9EURY</name>
<dbReference type="AlphaFoldDB" id="A0A0W1R581"/>
<dbReference type="EMBL" id="LOPU01000030">
    <property type="protein sequence ID" value="KTG08458.1"/>
    <property type="molecule type" value="Genomic_DNA"/>
</dbReference>
<evidence type="ECO:0000313" key="2">
    <source>
        <dbReference type="EMBL" id="KTG08458.1"/>
    </source>
</evidence>
<protein>
    <submittedName>
        <fullName evidence="2">Uncharacterized protein</fullName>
    </submittedName>
</protein>
<dbReference type="RefSeq" id="WP_058582742.1">
    <property type="nucleotide sequence ID" value="NZ_LOPU01000030.1"/>
</dbReference>
<keyword evidence="3" id="KW-1185">Reference proteome</keyword>
<evidence type="ECO:0000256" key="1">
    <source>
        <dbReference type="SAM" id="MobiDB-lite"/>
    </source>
</evidence>
<feature type="compositionally biased region" description="Basic and acidic residues" evidence="1">
    <location>
        <begin position="43"/>
        <end position="54"/>
    </location>
</feature>
<comment type="caution">
    <text evidence="2">The sequence shown here is derived from an EMBL/GenBank/DDBJ whole genome shotgun (WGS) entry which is preliminary data.</text>
</comment>
<reference evidence="2 3" key="1">
    <citation type="submission" date="2015-12" db="EMBL/GenBank/DDBJ databases">
        <title>Haloprofundus marisrubri gen. nov., sp. nov., an extremely halophilic archaeon isolated from the Discovery deep brine-seawater interface in the Red Sea.</title>
        <authorList>
            <person name="Zhang G."/>
            <person name="Stingl U."/>
            <person name="Rashid M."/>
        </authorList>
    </citation>
    <scope>NUCLEOTIDE SEQUENCE [LARGE SCALE GENOMIC DNA]</scope>
    <source>
        <strain evidence="2 3">SB9</strain>
    </source>
</reference>